<accession>A0A699W8C9</accession>
<name>A0A699W8C9_TANCI</name>
<dbReference type="AlphaFoldDB" id="A0A699W8C9"/>
<feature type="non-terminal residue" evidence="1">
    <location>
        <position position="1"/>
    </location>
</feature>
<dbReference type="EMBL" id="BKCJ011563773">
    <property type="protein sequence ID" value="GFD41998.1"/>
    <property type="molecule type" value="Genomic_DNA"/>
</dbReference>
<proteinExistence type="predicted"/>
<comment type="caution">
    <text evidence="1">The sequence shown here is derived from an EMBL/GenBank/DDBJ whole genome shotgun (WGS) entry which is preliminary data.</text>
</comment>
<protein>
    <submittedName>
        <fullName evidence="1">Uncharacterized protein</fullName>
    </submittedName>
</protein>
<evidence type="ECO:0000313" key="1">
    <source>
        <dbReference type="EMBL" id="GFD41998.1"/>
    </source>
</evidence>
<sequence>IIDAINADEEITLDSVLDEVNVVEGVVKVINTAKLIIDAAQDSVAGDIVSDASATTTGSVATTIIATITTVDDVTLA</sequence>
<gene>
    <name evidence="1" type="ORF">Tci_913967</name>
</gene>
<reference evidence="1" key="1">
    <citation type="journal article" date="2019" name="Sci. Rep.">
        <title>Draft genome of Tanacetum cinerariifolium, the natural source of mosquito coil.</title>
        <authorList>
            <person name="Yamashiro T."/>
            <person name="Shiraishi A."/>
            <person name="Satake H."/>
            <person name="Nakayama K."/>
        </authorList>
    </citation>
    <scope>NUCLEOTIDE SEQUENCE</scope>
</reference>
<organism evidence="1">
    <name type="scientific">Tanacetum cinerariifolium</name>
    <name type="common">Dalmatian daisy</name>
    <name type="synonym">Chrysanthemum cinerariifolium</name>
    <dbReference type="NCBI Taxonomy" id="118510"/>
    <lineage>
        <taxon>Eukaryota</taxon>
        <taxon>Viridiplantae</taxon>
        <taxon>Streptophyta</taxon>
        <taxon>Embryophyta</taxon>
        <taxon>Tracheophyta</taxon>
        <taxon>Spermatophyta</taxon>
        <taxon>Magnoliopsida</taxon>
        <taxon>eudicotyledons</taxon>
        <taxon>Gunneridae</taxon>
        <taxon>Pentapetalae</taxon>
        <taxon>asterids</taxon>
        <taxon>campanulids</taxon>
        <taxon>Asterales</taxon>
        <taxon>Asteraceae</taxon>
        <taxon>Asteroideae</taxon>
        <taxon>Anthemideae</taxon>
        <taxon>Anthemidinae</taxon>
        <taxon>Tanacetum</taxon>
    </lineage>
</organism>